<evidence type="ECO:0000256" key="5">
    <source>
        <dbReference type="ARBA" id="ARBA00022840"/>
    </source>
</evidence>
<dbReference type="InterPro" id="IPR033738">
    <property type="entry name" value="AsnB_N"/>
</dbReference>
<dbReference type="SUPFAM" id="SSF52402">
    <property type="entry name" value="Adenine nucleotide alpha hydrolases-like"/>
    <property type="match status" value="1"/>
</dbReference>
<evidence type="ECO:0000259" key="11">
    <source>
        <dbReference type="PROSITE" id="PS51278"/>
    </source>
</evidence>
<comment type="catalytic activity">
    <reaction evidence="7">
        <text>L-aspartate + L-glutamine + ATP + H2O = L-asparagine + L-glutamate + AMP + diphosphate + H(+)</text>
        <dbReference type="Rhea" id="RHEA:12228"/>
        <dbReference type="ChEBI" id="CHEBI:15377"/>
        <dbReference type="ChEBI" id="CHEBI:15378"/>
        <dbReference type="ChEBI" id="CHEBI:29985"/>
        <dbReference type="ChEBI" id="CHEBI:29991"/>
        <dbReference type="ChEBI" id="CHEBI:30616"/>
        <dbReference type="ChEBI" id="CHEBI:33019"/>
        <dbReference type="ChEBI" id="CHEBI:58048"/>
        <dbReference type="ChEBI" id="CHEBI:58359"/>
        <dbReference type="ChEBI" id="CHEBI:456215"/>
        <dbReference type="EC" id="6.3.5.4"/>
    </reaction>
</comment>
<feature type="domain" description="Glutamine amidotransferase type-2" evidence="11">
    <location>
        <begin position="2"/>
        <end position="209"/>
    </location>
</feature>
<dbReference type="GO" id="GO:0006529">
    <property type="term" value="P:asparagine biosynthetic process"/>
    <property type="evidence" value="ECO:0007669"/>
    <property type="project" value="UniProtKB-KW"/>
</dbReference>
<keyword evidence="4 9" id="KW-0547">Nucleotide-binding</keyword>
<accession>A0A7J0BSK6</accession>
<dbReference type="InterPro" id="IPR029055">
    <property type="entry name" value="Ntn_hydrolases_N"/>
</dbReference>
<dbReference type="InterPro" id="IPR051786">
    <property type="entry name" value="ASN_synthetase/amidase"/>
</dbReference>
<evidence type="ECO:0000313" key="12">
    <source>
        <dbReference type="EMBL" id="GFM36004.1"/>
    </source>
</evidence>
<dbReference type="EC" id="6.3.5.4" evidence="3"/>
<dbReference type="GO" id="GO:0005524">
    <property type="term" value="F:ATP binding"/>
    <property type="evidence" value="ECO:0007669"/>
    <property type="project" value="UniProtKB-KW"/>
</dbReference>
<keyword evidence="5 9" id="KW-0067">ATP-binding</keyword>
<evidence type="ECO:0000256" key="7">
    <source>
        <dbReference type="ARBA" id="ARBA00048741"/>
    </source>
</evidence>
<dbReference type="PROSITE" id="PS51278">
    <property type="entry name" value="GATASE_TYPE_2"/>
    <property type="match status" value="1"/>
</dbReference>
<feature type="active site" description="For GATase activity" evidence="8">
    <location>
        <position position="2"/>
    </location>
</feature>
<dbReference type="InterPro" id="IPR006426">
    <property type="entry name" value="Asn_synth_AEB"/>
</dbReference>
<keyword evidence="13" id="KW-1185">Reference proteome</keyword>
<evidence type="ECO:0000256" key="4">
    <source>
        <dbReference type="ARBA" id="ARBA00022741"/>
    </source>
</evidence>
<feature type="binding site" evidence="9">
    <location>
        <position position="266"/>
    </location>
    <ligand>
        <name>ATP</name>
        <dbReference type="ChEBI" id="CHEBI:30616"/>
    </ligand>
</feature>
<keyword evidence="8" id="KW-0061">Asparagine biosynthesis</keyword>
<dbReference type="Pfam" id="PF00733">
    <property type="entry name" value="Asn_synthase"/>
    <property type="match status" value="1"/>
</dbReference>
<dbReference type="SUPFAM" id="SSF56235">
    <property type="entry name" value="N-terminal nucleophile aminohydrolases (Ntn hydrolases)"/>
    <property type="match status" value="1"/>
</dbReference>
<protein>
    <recommendedName>
        <fullName evidence="3">asparagine synthase (glutamine-hydrolyzing)</fullName>
        <ecNumber evidence="3">6.3.5.4</ecNumber>
    </recommendedName>
</protein>
<dbReference type="InterPro" id="IPR001962">
    <property type="entry name" value="Asn_synthase"/>
</dbReference>
<evidence type="ECO:0000256" key="9">
    <source>
        <dbReference type="PIRSR" id="PIRSR001589-2"/>
    </source>
</evidence>
<dbReference type="InterPro" id="IPR014729">
    <property type="entry name" value="Rossmann-like_a/b/a_fold"/>
</dbReference>
<gene>
    <name evidence="12" type="ORF">DSM19430T_06880</name>
</gene>
<feature type="site" description="Important for beta-aspartyl-AMP intermediate formation" evidence="10">
    <location>
        <position position="367"/>
    </location>
</feature>
<keyword evidence="8" id="KW-0028">Amino-acid biosynthesis</keyword>
<dbReference type="PIRSF" id="PIRSF001589">
    <property type="entry name" value="Asn_synthetase_glu-h"/>
    <property type="match status" value="1"/>
</dbReference>
<organism evidence="12 13">
    <name type="scientific">Desulfovibrio psychrotolerans</name>
    <dbReference type="NCBI Taxonomy" id="415242"/>
    <lineage>
        <taxon>Bacteria</taxon>
        <taxon>Pseudomonadati</taxon>
        <taxon>Thermodesulfobacteriota</taxon>
        <taxon>Desulfovibrionia</taxon>
        <taxon>Desulfovibrionales</taxon>
        <taxon>Desulfovibrionaceae</taxon>
        <taxon>Desulfovibrio</taxon>
    </lineage>
</organism>
<dbReference type="InterPro" id="IPR017932">
    <property type="entry name" value="GATase_2_dom"/>
</dbReference>
<evidence type="ECO:0000256" key="1">
    <source>
        <dbReference type="ARBA" id="ARBA00005187"/>
    </source>
</evidence>
<comment type="pathway">
    <text evidence="1">Amino-acid biosynthesis; L-asparagine biosynthesis; L-asparagine from L-aspartate (L-Gln route): step 1/1.</text>
</comment>
<evidence type="ECO:0000256" key="2">
    <source>
        <dbReference type="ARBA" id="ARBA00005752"/>
    </source>
</evidence>
<evidence type="ECO:0000256" key="10">
    <source>
        <dbReference type="PIRSR" id="PIRSR001589-3"/>
    </source>
</evidence>
<proteinExistence type="inferred from homology"/>
<dbReference type="Pfam" id="PF13537">
    <property type="entry name" value="GATase_7"/>
    <property type="match status" value="1"/>
</dbReference>
<dbReference type="CDD" id="cd01991">
    <property type="entry name" value="Asn_synthase_B_C"/>
    <property type="match status" value="1"/>
</dbReference>
<evidence type="ECO:0000256" key="6">
    <source>
        <dbReference type="ARBA" id="ARBA00022962"/>
    </source>
</evidence>
<name>A0A7J0BSK6_9BACT</name>
<dbReference type="PANTHER" id="PTHR43284:SF1">
    <property type="entry name" value="ASPARAGINE SYNTHETASE"/>
    <property type="match status" value="1"/>
</dbReference>
<dbReference type="AlphaFoldDB" id="A0A7J0BSK6"/>
<dbReference type="EMBL" id="BLVP01000002">
    <property type="protein sequence ID" value="GFM36004.1"/>
    <property type="molecule type" value="Genomic_DNA"/>
</dbReference>
<dbReference type="Gene3D" id="3.60.20.10">
    <property type="entry name" value="Glutamine Phosphoribosylpyrophosphate, subunit 1, domain 1"/>
    <property type="match status" value="1"/>
</dbReference>
<feature type="binding site" evidence="9">
    <location>
        <begin position="365"/>
        <end position="366"/>
    </location>
    <ligand>
        <name>ATP</name>
        <dbReference type="ChEBI" id="CHEBI:30616"/>
    </ligand>
</feature>
<dbReference type="GO" id="GO:0004066">
    <property type="term" value="F:asparagine synthase (glutamine-hydrolyzing) activity"/>
    <property type="evidence" value="ECO:0007669"/>
    <property type="project" value="UniProtKB-EC"/>
</dbReference>
<evidence type="ECO:0000256" key="8">
    <source>
        <dbReference type="PIRSR" id="PIRSR001589-1"/>
    </source>
</evidence>
<dbReference type="Proteomes" id="UP000503820">
    <property type="component" value="Unassembled WGS sequence"/>
</dbReference>
<dbReference type="PANTHER" id="PTHR43284">
    <property type="entry name" value="ASPARAGINE SYNTHETASE (GLUTAMINE-HYDROLYZING)"/>
    <property type="match status" value="1"/>
</dbReference>
<keyword evidence="6 8" id="KW-0315">Glutamine amidotransferase</keyword>
<dbReference type="CDD" id="cd00712">
    <property type="entry name" value="AsnB"/>
    <property type="match status" value="1"/>
</dbReference>
<comment type="caution">
    <text evidence="12">The sequence shown here is derived from an EMBL/GenBank/DDBJ whole genome shotgun (WGS) entry which is preliminary data.</text>
</comment>
<sequence>MCGIAGIAGHTAARFAPALEAMCGALRHRGPDAQGRQFFSRCALGHTRLSIVDHATGDQPFASNDGTLSVVFNGELYGYKELRARLPVTFRSASDTELIPALYALHGTQCVRHLPGMFAFALWDDHRQRLLGARDRFGEKPLYYAHGPDGTFVFASELKAILRSGLIRPVISRTALSAYLTLRYVPEGMTIYENVHSLPPGHALIHQPAGNGEPASNGTTRVLPYWQPPAPMAAPPSPLEAVEEFRRLMTQAVRRCLVADVEVGLLLSGGLDSTTIAALASREMPLRSFSFGFTGPRDERPYARAAAAAYGLEHTELTDATGKPDFSDMLNMLCRVYDEPFADSSALPTYQLCRRVSERVKVALSGDGGDELLAGYDYWYAHLVSPPAADAPCHGWSPAAERHWNDIAHFSPAEIEAMGLPPMVRPRLPFAANSVDDALRFDLATFLPADILKKTDRAAMAHGLELRAPFLDTDLAEFLIALPWQYKTDGTTHKLLLRQAFADAWPEAIRHRGKQGFGTSTGQWLAHPGMQLLREYYLKDRNRRIRTLLPDEQIDRHASGNGQKCWLLLVLAAWLEHAEWHAQ</sequence>
<reference evidence="12 13" key="1">
    <citation type="submission" date="2020-05" db="EMBL/GenBank/DDBJ databases">
        <title>Draft genome sequence of Desulfovibrio psychrotolerans JS1T.</title>
        <authorList>
            <person name="Ueno A."/>
            <person name="Tamazawa S."/>
            <person name="Tamamura S."/>
            <person name="Murakami T."/>
            <person name="Kiyama T."/>
            <person name="Inomata H."/>
            <person name="Amano Y."/>
            <person name="Miyakawa K."/>
            <person name="Tamaki H."/>
            <person name="Naganuma T."/>
            <person name="Kaneko K."/>
        </authorList>
    </citation>
    <scope>NUCLEOTIDE SEQUENCE [LARGE SCALE GENOMIC DNA]</scope>
    <source>
        <strain evidence="12 13">JS1</strain>
    </source>
</reference>
<dbReference type="NCBIfam" id="TIGR01536">
    <property type="entry name" value="asn_synth_AEB"/>
    <property type="match status" value="1"/>
</dbReference>
<dbReference type="Gene3D" id="3.40.50.620">
    <property type="entry name" value="HUPs"/>
    <property type="match status" value="1"/>
</dbReference>
<comment type="similarity">
    <text evidence="2">Belongs to the asparagine synthetase family.</text>
</comment>
<evidence type="ECO:0000256" key="3">
    <source>
        <dbReference type="ARBA" id="ARBA00012737"/>
    </source>
</evidence>
<dbReference type="RefSeq" id="WP_174408700.1">
    <property type="nucleotide sequence ID" value="NZ_BLVP01000002.1"/>
</dbReference>
<dbReference type="GO" id="GO:0005829">
    <property type="term" value="C:cytosol"/>
    <property type="evidence" value="ECO:0007669"/>
    <property type="project" value="TreeGrafter"/>
</dbReference>
<feature type="binding site" evidence="9">
    <location>
        <position position="95"/>
    </location>
    <ligand>
        <name>L-glutamine</name>
        <dbReference type="ChEBI" id="CHEBI:58359"/>
    </ligand>
</feature>
<evidence type="ECO:0000313" key="13">
    <source>
        <dbReference type="Proteomes" id="UP000503820"/>
    </source>
</evidence>